<proteinExistence type="predicted"/>
<dbReference type="RefSeq" id="XP_019626056.1">
    <property type="nucleotide sequence ID" value="XM_019770497.1"/>
</dbReference>
<feature type="region of interest" description="Disordered" evidence="1">
    <location>
        <begin position="88"/>
        <end position="112"/>
    </location>
</feature>
<dbReference type="Pfam" id="PF15074">
    <property type="entry name" value="CFAP90"/>
    <property type="match status" value="1"/>
</dbReference>
<dbReference type="KEGG" id="bbel:109471206"/>
<reference evidence="3" key="1">
    <citation type="submission" date="2025-08" db="UniProtKB">
        <authorList>
            <consortium name="RefSeq"/>
        </authorList>
    </citation>
    <scope>IDENTIFICATION</scope>
    <source>
        <tissue evidence="3">Gonad</tissue>
    </source>
</reference>
<dbReference type="PANTHER" id="PTHR34444">
    <property type="entry name" value="LOC361192"/>
    <property type="match status" value="1"/>
</dbReference>
<evidence type="ECO:0000313" key="2">
    <source>
        <dbReference type="Proteomes" id="UP000515135"/>
    </source>
</evidence>
<dbReference type="InterPro" id="IPR027901">
    <property type="entry name" value="CFAP90"/>
</dbReference>
<keyword evidence="2" id="KW-1185">Reference proteome</keyword>
<dbReference type="Proteomes" id="UP000515135">
    <property type="component" value="Unplaced"/>
</dbReference>
<accession>A0A6P4Z8U0</accession>
<evidence type="ECO:0000313" key="3">
    <source>
        <dbReference type="RefSeq" id="XP_019626056.1"/>
    </source>
</evidence>
<feature type="compositionally biased region" description="Basic and acidic residues" evidence="1">
    <location>
        <begin position="97"/>
        <end position="106"/>
    </location>
</feature>
<organism evidence="2 3">
    <name type="scientific">Branchiostoma belcheri</name>
    <name type="common">Amphioxus</name>
    <dbReference type="NCBI Taxonomy" id="7741"/>
    <lineage>
        <taxon>Eukaryota</taxon>
        <taxon>Metazoa</taxon>
        <taxon>Chordata</taxon>
        <taxon>Cephalochordata</taxon>
        <taxon>Leptocardii</taxon>
        <taxon>Amphioxiformes</taxon>
        <taxon>Branchiostomatidae</taxon>
        <taxon>Branchiostoma</taxon>
    </lineage>
</organism>
<evidence type="ECO:0000256" key="1">
    <source>
        <dbReference type="SAM" id="MobiDB-lite"/>
    </source>
</evidence>
<dbReference type="OrthoDB" id="10057935at2759"/>
<gene>
    <name evidence="3" type="primary">LOC109471206</name>
</gene>
<dbReference type="AlphaFoldDB" id="A0A6P4Z8U0"/>
<sequence length="169" mass="19743">MPRIEGLDDGYLEPVDDFNEEVEKLPEVPKTFLRSLEGQHAGIAARLPPPSLSAYSYVPTRREHPKPITYFNNDKKDRPVSTYDRLFHQPQGYNNKLHRDDREHAKSRGLNVNSEERVKDVPTLSSSDYGHKLDQFVDPPDRKHVRIMHVRTEFYRRNDINISPDKSLH</sequence>
<dbReference type="PANTHER" id="PTHR34444:SF1">
    <property type="entry name" value="CILIA- AND FLAGELLA-ASSOCIATED PROTEIN 90"/>
    <property type="match status" value="1"/>
</dbReference>
<protein>
    <submittedName>
        <fullName evidence="3">Uncharacterized protein C5orf49-like</fullName>
    </submittedName>
</protein>
<dbReference type="GeneID" id="109471206"/>
<name>A0A6P4Z8U0_BRABE</name>